<sequence>MGSSAGQGTPRRTGRPPAADARDTRAAVLDAALALFARHGYAGTSVRTIARAVGLSDAALYRHFPSKQAIFDEVLQQAGAGLLTSTLSGTDITLAEHDPPAFLRAVAEALIRAWDKPQARQIASVIARALGDTHIEIITATMRVRDQLAVLFGRWMHQGHIVPASGTPDQLAWELFAPSAYVRLLYLHAEADAATRLAGHELVRRHLEFFIETVFKSTDDQETQ</sequence>
<dbReference type="SUPFAM" id="SSF46689">
    <property type="entry name" value="Homeodomain-like"/>
    <property type="match status" value="1"/>
</dbReference>
<feature type="domain" description="HTH tetR-type" evidence="6">
    <location>
        <begin position="22"/>
        <end position="82"/>
    </location>
</feature>
<keyword evidence="2 4" id="KW-0238">DNA-binding</keyword>
<dbReference type="OrthoDB" id="9805134at2"/>
<dbReference type="RefSeq" id="WP_089006444.1">
    <property type="nucleotide sequence ID" value="NZ_LT607411.1"/>
</dbReference>
<name>A0A1C4WLM5_MICVI</name>
<dbReference type="EMBL" id="LT607411">
    <property type="protein sequence ID" value="SCE97078.1"/>
    <property type="molecule type" value="Genomic_DNA"/>
</dbReference>
<dbReference type="InterPro" id="IPR009057">
    <property type="entry name" value="Homeodomain-like_sf"/>
</dbReference>
<evidence type="ECO:0000256" key="3">
    <source>
        <dbReference type="ARBA" id="ARBA00023163"/>
    </source>
</evidence>
<dbReference type="GO" id="GO:0000976">
    <property type="term" value="F:transcription cis-regulatory region binding"/>
    <property type="evidence" value="ECO:0007669"/>
    <property type="project" value="TreeGrafter"/>
</dbReference>
<keyword evidence="8" id="KW-1185">Reference proteome</keyword>
<reference evidence="8" key="1">
    <citation type="submission" date="2016-06" db="EMBL/GenBank/DDBJ databases">
        <authorList>
            <person name="Varghese N."/>
            <person name="Submissions Spin"/>
        </authorList>
    </citation>
    <scope>NUCLEOTIDE SEQUENCE [LARGE SCALE GENOMIC DNA]</scope>
    <source>
        <strain evidence="8">DSM 43909</strain>
    </source>
</reference>
<feature type="region of interest" description="Disordered" evidence="5">
    <location>
        <begin position="1"/>
        <end position="22"/>
    </location>
</feature>
<evidence type="ECO:0000313" key="8">
    <source>
        <dbReference type="Proteomes" id="UP000198242"/>
    </source>
</evidence>
<dbReference type="GO" id="GO:0045892">
    <property type="term" value="P:negative regulation of DNA-templated transcription"/>
    <property type="evidence" value="ECO:0007669"/>
    <property type="project" value="UniProtKB-ARBA"/>
</dbReference>
<dbReference type="PRINTS" id="PR00455">
    <property type="entry name" value="HTHTETR"/>
</dbReference>
<organism evidence="7 8">
    <name type="scientific">Micromonospora viridifaciens</name>
    <dbReference type="NCBI Taxonomy" id="1881"/>
    <lineage>
        <taxon>Bacteria</taxon>
        <taxon>Bacillati</taxon>
        <taxon>Actinomycetota</taxon>
        <taxon>Actinomycetes</taxon>
        <taxon>Micromonosporales</taxon>
        <taxon>Micromonosporaceae</taxon>
        <taxon>Micromonospora</taxon>
    </lineage>
</organism>
<dbReference type="InterPro" id="IPR023772">
    <property type="entry name" value="DNA-bd_HTH_TetR-type_CS"/>
</dbReference>
<dbReference type="Proteomes" id="UP000198242">
    <property type="component" value="Chromosome I"/>
</dbReference>
<keyword evidence="1" id="KW-0805">Transcription regulation</keyword>
<dbReference type="Pfam" id="PF00440">
    <property type="entry name" value="TetR_N"/>
    <property type="match status" value="1"/>
</dbReference>
<proteinExistence type="predicted"/>
<feature type="DNA-binding region" description="H-T-H motif" evidence="4">
    <location>
        <begin position="45"/>
        <end position="64"/>
    </location>
</feature>
<dbReference type="PANTHER" id="PTHR30055">
    <property type="entry name" value="HTH-TYPE TRANSCRIPTIONAL REGULATOR RUTR"/>
    <property type="match status" value="1"/>
</dbReference>
<dbReference type="InterPro" id="IPR050109">
    <property type="entry name" value="HTH-type_TetR-like_transc_reg"/>
</dbReference>
<evidence type="ECO:0000256" key="5">
    <source>
        <dbReference type="SAM" id="MobiDB-lite"/>
    </source>
</evidence>
<evidence type="ECO:0000259" key="6">
    <source>
        <dbReference type="PROSITE" id="PS50977"/>
    </source>
</evidence>
<evidence type="ECO:0000256" key="2">
    <source>
        <dbReference type="ARBA" id="ARBA00023125"/>
    </source>
</evidence>
<keyword evidence="3" id="KW-0804">Transcription</keyword>
<accession>A0A1C4WLM5</accession>
<dbReference type="PANTHER" id="PTHR30055:SF234">
    <property type="entry name" value="HTH-TYPE TRANSCRIPTIONAL REGULATOR BETI"/>
    <property type="match status" value="1"/>
</dbReference>
<evidence type="ECO:0000313" key="7">
    <source>
        <dbReference type="EMBL" id="SCE97078.1"/>
    </source>
</evidence>
<dbReference type="PROSITE" id="PS50977">
    <property type="entry name" value="HTH_TETR_2"/>
    <property type="match status" value="1"/>
</dbReference>
<dbReference type="Gene3D" id="1.10.357.10">
    <property type="entry name" value="Tetracycline Repressor, domain 2"/>
    <property type="match status" value="1"/>
</dbReference>
<dbReference type="AlphaFoldDB" id="A0A1C4WLM5"/>
<dbReference type="PROSITE" id="PS01081">
    <property type="entry name" value="HTH_TETR_1"/>
    <property type="match status" value="1"/>
</dbReference>
<protein>
    <submittedName>
        <fullName evidence="7">DNA-binding transcriptional regulator, AcrR family</fullName>
    </submittedName>
</protein>
<evidence type="ECO:0000256" key="1">
    <source>
        <dbReference type="ARBA" id="ARBA00023015"/>
    </source>
</evidence>
<evidence type="ECO:0000256" key="4">
    <source>
        <dbReference type="PROSITE-ProRule" id="PRU00335"/>
    </source>
</evidence>
<dbReference type="GO" id="GO:0003700">
    <property type="term" value="F:DNA-binding transcription factor activity"/>
    <property type="evidence" value="ECO:0007669"/>
    <property type="project" value="TreeGrafter"/>
</dbReference>
<dbReference type="FunFam" id="1.10.10.60:FF:000141">
    <property type="entry name" value="TetR family transcriptional regulator"/>
    <property type="match status" value="1"/>
</dbReference>
<dbReference type="InterPro" id="IPR001647">
    <property type="entry name" value="HTH_TetR"/>
</dbReference>
<gene>
    <name evidence="7" type="ORF">GA0074695_2561</name>
</gene>